<dbReference type="Gene3D" id="3.90.1150.10">
    <property type="entry name" value="Aspartate Aminotransferase, domain 1"/>
    <property type="match status" value="1"/>
</dbReference>
<keyword evidence="4" id="KW-0032">Aminotransferase</keyword>
<dbReference type="Gene3D" id="3.40.640.10">
    <property type="entry name" value="Type I PLP-dependent aspartate aminotransferase-like (Major domain)"/>
    <property type="match status" value="1"/>
</dbReference>
<dbReference type="SUPFAM" id="SSF53383">
    <property type="entry name" value="PLP-dependent transferases"/>
    <property type="match status" value="1"/>
</dbReference>
<dbReference type="EMBL" id="JBHTJW010000002">
    <property type="protein sequence ID" value="MFD0930413.1"/>
    <property type="molecule type" value="Genomic_DNA"/>
</dbReference>
<dbReference type="PANTHER" id="PTHR30244:SF36">
    <property type="entry name" value="3-OXO-GLUCOSE-6-PHOSPHATE:GLUTAMATE AMINOTRANSFERASE"/>
    <property type="match status" value="1"/>
</dbReference>
<evidence type="ECO:0000313" key="4">
    <source>
        <dbReference type="EMBL" id="MFD0930413.1"/>
    </source>
</evidence>
<accession>A0ABW3GL75</accession>
<gene>
    <name evidence="4" type="ORF">ACFQ1T_11555</name>
</gene>
<proteinExistence type="inferred from homology"/>
<protein>
    <submittedName>
        <fullName evidence="4">DegT/DnrJ/EryC1/StrS family aminotransferase</fullName>
    </submittedName>
</protein>
<organism evidence="4 5">
    <name type="scientific">Methylophilus glucosoxydans</name>
    <dbReference type="NCBI Taxonomy" id="752553"/>
    <lineage>
        <taxon>Bacteria</taxon>
        <taxon>Pseudomonadati</taxon>
        <taxon>Pseudomonadota</taxon>
        <taxon>Betaproteobacteria</taxon>
        <taxon>Nitrosomonadales</taxon>
        <taxon>Methylophilaceae</taxon>
        <taxon>Methylophilus</taxon>
    </lineage>
</organism>
<dbReference type="RefSeq" id="WP_379076769.1">
    <property type="nucleotide sequence ID" value="NZ_JBHTJW010000002.1"/>
</dbReference>
<evidence type="ECO:0000313" key="5">
    <source>
        <dbReference type="Proteomes" id="UP001597106"/>
    </source>
</evidence>
<dbReference type="Proteomes" id="UP001597106">
    <property type="component" value="Unassembled WGS sequence"/>
</dbReference>
<dbReference type="InterPro" id="IPR000653">
    <property type="entry name" value="DegT/StrS_aminotransferase"/>
</dbReference>
<sequence>MIPFLDLKAAYDELSPDLETALLRATRSGWYIGGEEVEAFEAQFAAYTGAPYCVGVGNGLDALTLALRAMDVGVGDEVIVPSHTYIATWLAVSAVGATVVPVEPTEGQFNIDVAAIQAKITAKTKVILPVHLYGIPADMEAICALAKQHGLLVLEDAAQAHGAAVRGKRIGTHGDAVAWSFYPGKNLGALGDGGAVTTRHEHLAQRICALGNYGSAVKYYNLEPGVNSRLDPLQAAVLSVKLAALDEWNTRRQALAQRYLEGLQGLPLQLPVSPAWANTIWHLFVIATPQRDALQTWLQAHGVQTLIHYPVPPHLQQAYQSLGWQAGDFPCAERYANQVLSLPMGPQLSVTAVDQVIELVQQFFGAQ</sequence>
<dbReference type="GO" id="GO:0008483">
    <property type="term" value="F:transaminase activity"/>
    <property type="evidence" value="ECO:0007669"/>
    <property type="project" value="UniProtKB-KW"/>
</dbReference>
<dbReference type="PIRSF" id="PIRSF000390">
    <property type="entry name" value="PLP_StrS"/>
    <property type="match status" value="1"/>
</dbReference>
<keyword evidence="4" id="KW-0808">Transferase</keyword>
<evidence type="ECO:0000256" key="3">
    <source>
        <dbReference type="RuleBase" id="RU004508"/>
    </source>
</evidence>
<dbReference type="PANTHER" id="PTHR30244">
    <property type="entry name" value="TRANSAMINASE"/>
    <property type="match status" value="1"/>
</dbReference>
<keyword evidence="5" id="KW-1185">Reference proteome</keyword>
<name>A0ABW3GL75_9PROT</name>
<evidence type="ECO:0000256" key="1">
    <source>
        <dbReference type="ARBA" id="ARBA00022898"/>
    </source>
</evidence>
<dbReference type="CDD" id="cd00616">
    <property type="entry name" value="AHBA_syn"/>
    <property type="match status" value="1"/>
</dbReference>
<dbReference type="InterPro" id="IPR015424">
    <property type="entry name" value="PyrdxlP-dep_Trfase"/>
</dbReference>
<dbReference type="InterPro" id="IPR015421">
    <property type="entry name" value="PyrdxlP-dep_Trfase_major"/>
</dbReference>
<evidence type="ECO:0000256" key="2">
    <source>
        <dbReference type="ARBA" id="ARBA00037999"/>
    </source>
</evidence>
<dbReference type="Pfam" id="PF01041">
    <property type="entry name" value="DegT_DnrJ_EryC1"/>
    <property type="match status" value="1"/>
</dbReference>
<reference evidence="5" key="1">
    <citation type="journal article" date="2019" name="Int. J. Syst. Evol. Microbiol.">
        <title>The Global Catalogue of Microorganisms (GCM) 10K type strain sequencing project: providing services to taxonomists for standard genome sequencing and annotation.</title>
        <authorList>
            <consortium name="The Broad Institute Genomics Platform"/>
            <consortium name="The Broad Institute Genome Sequencing Center for Infectious Disease"/>
            <person name="Wu L."/>
            <person name="Ma J."/>
        </authorList>
    </citation>
    <scope>NUCLEOTIDE SEQUENCE [LARGE SCALE GENOMIC DNA]</scope>
    <source>
        <strain evidence="5">CCUG 59685</strain>
    </source>
</reference>
<dbReference type="InterPro" id="IPR015422">
    <property type="entry name" value="PyrdxlP-dep_Trfase_small"/>
</dbReference>
<comment type="caution">
    <text evidence="4">The sequence shown here is derived from an EMBL/GenBank/DDBJ whole genome shotgun (WGS) entry which is preliminary data.</text>
</comment>
<comment type="similarity">
    <text evidence="2 3">Belongs to the DegT/DnrJ/EryC1 family.</text>
</comment>
<keyword evidence="1 3" id="KW-0663">Pyridoxal phosphate</keyword>